<proteinExistence type="predicted"/>
<organism evidence="10 11">
    <name type="scientific">Bombus vosnesenskii</name>
    <dbReference type="NCBI Taxonomy" id="207650"/>
    <lineage>
        <taxon>Eukaryota</taxon>
        <taxon>Metazoa</taxon>
        <taxon>Ecdysozoa</taxon>
        <taxon>Arthropoda</taxon>
        <taxon>Hexapoda</taxon>
        <taxon>Insecta</taxon>
        <taxon>Pterygota</taxon>
        <taxon>Neoptera</taxon>
        <taxon>Endopterygota</taxon>
        <taxon>Hymenoptera</taxon>
        <taxon>Apocrita</taxon>
        <taxon>Aculeata</taxon>
        <taxon>Apoidea</taxon>
        <taxon>Anthophila</taxon>
        <taxon>Apidae</taxon>
        <taxon>Bombus</taxon>
        <taxon>Pyrobombus</taxon>
    </lineage>
</organism>
<evidence type="ECO:0000256" key="6">
    <source>
        <dbReference type="ARBA" id="ARBA00023212"/>
    </source>
</evidence>
<protein>
    <submittedName>
        <fullName evidence="11">Restin homolog isoform X1</fullName>
    </submittedName>
</protein>
<feature type="coiled-coil region" evidence="7">
    <location>
        <begin position="359"/>
        <end position="457"/>
    </location>
</feature>
<dbReference type="PROSITE" id="PS50245">
    <property type="entry name" value="CAP_GLY_2"/>
    <property type="match status" value="2"/>
</dbReference>
<gene>
    <name evidence="11" type="primary">LOC117235416</name>
</gene>
<feature type="domain" description="CAP-Gly" evidence="9">
    <location>
        <begin position="246"/>
        <end position="288"/>
    </location>
</feature>
<feature type="compositionally biased region" description="Polar residues" evidence="8">
    <location>
        <begin position="182"/>
        <end position="203"/>
    </location>
</feature>
<dbReference type="GO" id="GO:0005634">
    <property type="term" value="C:nucleus"/>
    <property type="evidence" value="ECO:0007669"/>
    <property type="project" value="TreeGrafter"/>
</dbReference>
<keyword evidence="4" id="KW-0677">Repeat</keyword>
<evidence type="ECO:0000256" key="7">
    <source>
        <dbReference type="SAM" id="Coils"/>
    </source>
</evidence>
<dbReference type="RefSeq" id="XP_033353303.1">
    <property type="nucleotide sequence ID" value="XM_033497412.1"/>
</dbReference>
<keyword evidence="2" id="KW-0963">Cytoplasm</keyword>
<dbReference type="GO" id="GO:0035371">
    <property type="term" value="C:microtubule plus-end"/>
    <property type="evidence" value="ECO:0007669"/>
    <property type="project" value="TreeGrafter"/>
</dbReference>
<evidence type="ECO:0000256" key="2">
    <source>
        <dbReference type="ARBA" id="ARBA00022490"/>
    </source>
</evidence>
<name>A0A6J3KJG5_9HYME</name>
<evidence type="ECO:0000256" key="4">
    <source>
        <dbReference type="ARBA" id="ARBA00022737"/>
    </source>
</evidence>
<dbReference type="Pfam" id="PF16641">
    <property type="entry name" value="CLIP1_ZNF"/>
    <property type="match status" value="2"/>
</dbReference>
<dbReference type="SUPFAM" id="SSF74924">
    <property type="entry name" value="Cap-Gly domain"/>
    <property type="match status" value="2"/>
</dbReference>
<evidence type="ECO:0000256" key="5">
    <source>
        <dbReference type="ARBA" id="ARBA00023054"/>
    </source>
</evidence>
<evidence type="ECO:0000256" key="1">
    <source>
        <dbReference type="ARBA" id="ARBA00004245"/>
    </source>
</evidence>
<dbReference type="InterPro" id="IPR000938">
    <property type="entry name" value="CAP-Gly_domain"/>
</dbReference>
<dbReference type="PROSITE" id="PS00845">
    <property type="entry name" value="CAP_GLY_1"/>
    <property type="match status" value="2"/>
</dbReference>
<feature type="region of interest" description="Disordered" evidence="8">
    <location>
        <begin position="180"/>
        <end position="211"/>
    </location>
</feature>
<dbReference type="Gene3D" id="2.30.30.190">
    <property type="entry name" value="CAP Gly-rich-like domain"/>
    <property type="match status" value="2"/>
</dbReference>
<dbReference type="Gene3D" id="1.10.287.1490">
    <property type="match status" value="1"/>
</dbReference>
<dbReference type="InterPro" id="IPR036859">
    <property type="entry name" value="CAP-Gly_dom_sf"/>
</dbReference>
<keyword evidence="3" id="KW-0493">Microtubule</keyword>
<dbReference type="Proteomes" id="UP000504631">
    <property type="component" value="Unplaced"/>
</dbReference>
<sequence length="1684" mass="192778">MTHIALCNSRVFIVRSISNRTFRLSSHVLATLSISGRDFHGVHLAAMIGRARSAASARVSQRDRKAQDQMDHLWETHGRRLSEAGLRRGSDNSVVLTEDTDSFIIGDRVWVGGTKPGSIAYIGETQFAPGDWAGVVLDEPIGKNDGSVAGSRYFQCEPKRGIFSRLTRLTRAPLTDIIAATSPIQKTPTSPSDSAKGSLSKSISPSLNASTTSLSSTVSQRDLRIGDRVIVSSSQGSKTGVLRYIGITEFALGEWCGVELDEPIGKNDGSVNDKRYFECRPKYGLFAPAHKVSRSPSSKRSSCIVHKPTGAALNTSLRKTGSRESLLSMSSIISTASTATKAGVSATRRPGFRTSTPARITLQETLKEKQQEIEILRKERDLERERITKAANQADQAEQSLISVVKEYEQYREKMQKTVTDAEIAFSKLLEEKNALALQLEEEKRKCEDLLFRFEEESVNKDDIQKERSEQCVINTVNENKIKDLEKLLLEERERVGQLERDSIKLFETEEELTRLRNEVSNSTTQETQQLEDLQSRNKILEESRNNLENEMQEKRILMEQYINQITELQSKLKENQQESAVHKESETSLRTEIERATKDLEEKNTLIEDMKKQFEHSTNALKEQLQKAAETIENIKKESTSEKELLKSNYDKIVEEKENLLKAKTEELELQSKKQLEVQNVALENLKTENMKQISKLSESFNEQLNMKDSKIKEVSTKLDQKISETEKLMVELSTQIDINKKKDEELSVALKKLEELNERLKLMEEKNYSLSKQIQEYEKIADDSFKIVQEKQKLEHDIASLMATEANSSVQLKKLSEELKVKEKELSELRSTTAAEIEELTKRYQGQIEEKAKCIEEANAYISQKSLLLSKLENDVLELKSILANKDEEIKNLTQKTLDLQNALTLSEQTKTNLENEFQGLQSNIEQLNQQVAGTENKLSQVTSQKEKLEADIANLISTSADSSEQLMKYNEDLRTKEKELDEFKDKAFKNETMLKSLELKLINIETELNKANTLIQEQRSELENNKSELEKEKKLNVELSSKIKGFETENVELEKQIKENDYIKEELKERTQESLNLSNELKNNKEEILNLQKQHETLKNTHKEEVSSLQKVIDNIKTELTSSQETTKTLQKIKSKLEANQSANRWTIEELTEKLEAEATNRAKLESLMTEKDSNLHELQKKYEELQKTNEALIANQEATDKNLTTSLDSMSSEVKELRDKLDVAAEMIKVKEDALVQMKKETEHTEAQILKLNDTVASIQREQTDNVEEMKKLQEMLSKKEKEISNITDTKISLENNLKSVESKLQKNIKTLESQLETIQKELDVKNNMLQESEHIIKELKSSKEESVMKLQNTLECEMKAKQTELEFAMQKNSELQKHQQSLQDTIEKQVNDLNNKEVTIDKLTAQIKALEDAQMKKLKTDEQMQNEEVKLMQSKLSEAIKENRNLVDSKESLERLLVEQKKKIEVLTNTIQTKEKETEKNIQNLVEKLNLVSTESAQLKEAQSNLERENKQITAKWTEATSQLKLTRENIKNNYDAAGGDMKQHMVDKDIDMIKLKEEYETAKSQIDFLNSVIVEMQRKNEALLCKVEVLEIGVPANEADEYTKTTLEKRMAAPRMFCDICEQFDLHETEDCPRQAQDFLDTEKVVKPPKKTSVERPYCENCEMFGHDTRDCDDAETF</sequence>
<evidence type="ECO:0000256" key="8">
    <source>
        <dbReference type="SAM" id="MobiDB-lite"/>
    </source>
</evidence>
<dbReference type="GeneID" id="117235416"/>
<feature type="coiled-coil region" evidence="7">
    <location>
        <begin position="1274"/>
        <end position="1521"/>
    </location>
</feature>
<comment type="subcellular location">
    <subcellularLocation>
        <location evidence="1">Cytoplasm</location>
        <location evidence="1">Cytoskeleton</location>
    </subcellularLocation>
</comment>
<feature type="coiled-coil region" evidence="7">
    <location>
        <begin position="1151"/>
        <end position="1238"/>
    </location>
</feature>
<feature type="coiled-coil region" evidence="7">
    <location>
        <begin position="1558"/>
        <end position="1585"/>
    </location>
</feature>
<feature type="coiled-coil region" evidence="7">
    <location>
        <begin position="741"/>
        <end position="782"/>
    </location>
</feature>
<feature type="domain" description="CAP-Gly" evidence="9">
    <location>
        <begin position="123"/>
        <end position="165"/>
    </location>
</feature>
<dbReference type="KEGG" id="bvk:117235416"/>
<keyword evidence="5 7" id="KW-0175">Coiled coil</keyword>
<dbReference type="Pfam" id="PF01302">
    <property type="entry name" value="CAP_GLY"/>
    <property type="match status" value="2"/>
</dbReference>
<dbReference type="InterPro" id="IPR032108">
    <property type="entry name" value="CLIP1_ZNF"/>
</dbReference>
<dbReference type="PANTHER" id="PTHR18916">
    <property type="entry name" value="DYNACTIN 1-RELATED MICROTUBULE-BINDING"/>
    <property type="match status" value="1"/>
</dbReference>
<evidence type="ECO:0000313" key="11">
    <source>
        <dbReference type="RefSeq" id="XP_033353303.1"/>
    </source>
</evidence>
<feature type="coiled-coil region" evidence="7">
    <location>
        <begin position="807"/>
        <end position="1122"/>
    </location>
</feature>
<dbReference type="GO" id="GO:0051010">
    <property type="term" value="F:microtubule plus-end binding"/>
    <property type="evidence" value="ECO:0007669"/>
    <property type="project" value="TreeGrafter"/>
</dbReference>
<evidence type="ECO:0000313" key="10">
    <source>
        <dbReference type="Proteomes" id="UP000504631"/>
    </source>
</evidence>
<evidence type="ECO:0000256" key="3">
    <source>
        <dbReference type="ARBA" id="ARBA00022701"/>
    </source>
</evidence>
<dbReference type="GO" id="GO:0031122">
    <property type="term" value="P:cytoplasmic microtubule organization"/>
    <property type="evidence" value="ECO:0007669"/>
    <property type="project" value="TreeGrafter"/>
</dbReference>
<dbReference type="PANTHER" id="PTHR18916:SF82">
    <property type="entry name" value="CAP-GLY DOMAIN-CONTAINING PROTEIN"/>
    <property type="match status" value="1"/>
</dbReference>
<keyword evidence="6" id="KW-0206">Cytoskeleton</keyword>
<dbReference type="GO" id="GO:0005938">
    <property type="term" value="C:cell cortex"/>
    <property type="evidence" value="ECO:0007669"/>
    <property type="project" value="TreeGrafter"/>
</dbReference>
<evidence type="ECO:0000259" key="9">
    <source>
        <dbReference type="PROSITE" id="PS50245"/>
    </source>
</evidence>
<keyword evidence="10" id="KW-1185">Reference proteome</keyword>
<feature type="coiled-coil region" evidence="7">
    <location>
        <begin position="482"/>
        <end position="675"/>
    </location>
</feature>
<dbReference type="CTD" id="35042"/>
<reference evidence="11" key="1">
    <citation type="submission" date="2025-08" db="UniProtKB">
        <authorList>
            <consortium name="RefSeq"/>
        </authorList>
    </citation>
    <scope>IDENTIFICATION</scope>
    <source>
        <tissue evidence="11">Muscle</tissue>
    </source>
</reference>
<accession>A0A6J3KJG5</accession>
<dbReference type="SMART" id="SM01052">
    <property type="entry name" value="CAP_GLY"/>
    <property type="match status" value="2"/>
</dbReference>